<dbReference type="PIRSF" id="PIRSF002741">
    <property type="entry name" value="MppA"/>
    <property type="match status" value="1"/>
</dbReference>
<dbReference type="Proteomes" id="UP001549162">
    <property type="component" value="Unassembled WGS sequence"/>
</dbReference>
<dbReference type="Gene3D" id="3.40.190.10">
    <property type="entry name" value="Periplasmic binding protein-like II"/>
    <property type="match status" value="1"/>
</dbReference>
<evidence type="ECO:0000313" key="7">
    <source>
        <dbReference type="EMBL" id="MET3617232.1"/>
    </source>
</evidence>
<evidence type="ECO:0000256" key="3">
    <source>
        <dbReference type="ARBA" id="ARBA00022448"/>
    </source>
</evidence>
<evidence type="ECO:0000259" key="6">
    <source>
        <dbReference type="Pfam" id="PF00496"/>
    </source>
</evidence>
<comment type="caution">
    <text evidence="7">The sequence shown here is derived from an EMBL/GenBank/DDBJ whole genome shotgun (WGS) entry which is preliminary data.</text>
</comment>
<dbReference type="PROSITE" id="PS51257">
    <property type="entry name" value="PROKAR_LIPOPROTEIN"/>
    <property type="match status" value="1"/>
</dbReference>
<feature type="signal peptide" evidence="5">
    <location>
        <begin position="1"/>
        <end position="21"/>
    </location>
</feature>
<dbReference type="PANTHER" id="PTHR30290">
    <property type="entry name" value="PERIPLASMIC BINDING COMPONENT OF ABC TRANSPORTER"/>
    <property type="match status" value="1"/>
</dbReference>
<evidence type="ECO:0000256" key="4">
    <source>
        <dbReference type="ARBA" id="ARBA00022729"/>
    </source>
</evidence>
<evidence type="ECO:0000256" key="5">
    <source>
        <dbReference type="SAM" id="SignalP"/>
    </source>
</evidence>
<proteinExistence type="inferred from homology"/>
<protein>
    <submittedName>
        <fullName evidence="7">Oligopeptide transport system substrate-binding protein</fullName>
    </submittedName>
</protein>
<dbReference type="SUPFAM" id="SSF53850">
    <property type="entry name" value="Periplasmic binding protein-like II"/>
    <property type="match status" value="1"/>
</dbReference>
<gene>
    <name evidence="7" type="ORF">ABID14_000860</name>
</gene>
<feature type="chain" id="PRO_5046986640" evidence="5">
    <location>
        <begin position="22"/>
        <end position="561"/>
    </location>
</feature>
<reference evidence="7 8" key="1">
    <citation type="submission" date="2024-06" db="EMBL/GenBank/DDBJ databases">
        <title>Genomic Encyclopedia of Type Strains, Phase IV (KMG-IV): sequencing the most valuable type-strain genomes for metagenomic binning, comparative biology and taxonomic classification.</title>
        <authorList>
            <person name="Goeker M."/>
        </authorList>
    </citation>
    <scope>NUCLEOTIDE SEQUENCE [LARGE SCALE GENOMIC DNA]</scope>
    <source>
        <strain evidence="7 8">DSM 21460</strain>
    </source>
</reference>
<evidence type="ECO:0000256" key="2">
    <source>
        <dbReference type="ARBA" id="ARBA00005695"/>
    </source>
</evidence>
<dbReference type="Pfam" id="PF00496">
    <property type="entry name" value="SBP_bac_5"/>
    <property type="match status" value="1"/>
</dbReference>
<dbReference type="PANTHER" id="PTHR30290:SF10">
    <property type="entry name" value="PERIPLASMIC OLIGOPEPTIDE-BINDING PROTEIN-RELATED"/>
    <property type="match status" value="1"/>
</dbReference>
<dbReference type="EMBL" id="JBEPMA010000003">
    <property type="protein sequence ID" value="MET3617232.1"/>
    <property type="molecule type" value="Genomic_DNA"/>
</dbReference>
<sequence length="561" mass="63093">MKKRTLLLTLLLCLFAFTACGKGEDKTTENAKPTAEAGEAELDKDQYYMGHITAEPVTLDAQVGQDSYGKYIIENVYEPLVQIHEVEENKLEIEPAGAESYDVSEDGLVYTFHLRDFEWEDGQPVTAGDYEYGIKRAADPDTAAQASFLLEPIKNFKGVNSGEMAVDELGVKAVDDKTLEITLENPAEYFIKIVPYRVMYPQRKDMVEQYGDTFGSSTDGILSCGPFKVTDWTHNSEVNLVKNDTYWNKDNIKLEKINYRIINDINTSGNAFDVGEIDSMSTSIKEWTDKLDNKEGTHWYPFVRPTLDFMTINTEDKLMSNQKIRQAIQAALDRDGLNKQVYSGVNTDCTGWVPPTINLGKKPYAEQIGIKPLNDLIESIDDPKALFIEGLKELGMDPDPTKVTLEYKVSNTSDLKATNEYIQANLKEALGVNVDIVTLEWPVLSNAMDNGEFQISYSAWSTDYDDPYAMLSMFISDADVIVTNWSDPEYDKLVKEASQTTDLKEAAEKYGQAEKILIDASPVIPIANVTHHKFRYDYLKGLPISELDTTGLRYVYTSGRN</sequence>
<dbReference type="CDD" id="cd08504">
    <property type="entry name" value="PBP2_OppA"/>
    <property type="match status" value="1"/>
</dbReference>
<dbReference type="InterPro" id="IPR030678">
    <property type="entry name" value="Peptide/Ni-bd"/>
</dbReference>
<evidence type="ECO:0000256" key="1">
    <source>
        <dbReference type="ARBA" id="ARBA00004196"/>
    </source>
</evidence>
<keyword evidence="4 5" id="KW-0732">Signal</keyword>
<keyword evidence="3" id="KW-0813">Transport</keyword>
<feature type="domain" description="Solute-binding protein family 5" evidence="6">
    <location>
        <begin position="92"/>
        <end position="478"/>
    </location>
</feature>
<comment type="subcellular location">
    <subcellularLocation>
        <location evidence="1">Cell envelope</location>
    </subcellularLocation>
</comment>
<name>A0ABV2J8X9_9FIRM</name>
<dbReference type="RefSeq" id="WP_354367474.1">
    <property type="nucleotide sequence ID" value="NZ_JBEPMA010000003.1"/>
</dbReference>
<dbReference type="Gene3D" id="3.10.105.10">
    <property type="entry name" value="Dipeptide-binding Protein, Domain 3"/>
    <property type="match status" value="1"/>
</dbReference>
<organism evidence="7 8">
    <name type="scientific">Peptoniphilus olsenii</name>
    <dbReference type="NCBI Taxonomy" id="411570"/>
    <lineage>
        <taxon>Bacteria</taxon>
        <taxon>Bacillati</taxon>
        <taxon>Bacillota</taxon>
        <taxon>Tissierellia</taxon>
        <taxon>Tissierellales</taxon>
        <taxon>Peptoniphilaceae</taxon>
        <taxon>Peptoniphilus</taxon>
    </lineage>
</organism>
<dbReference type="InterPro" id="IPR039424">
    <property type="entry name" value="SBP_5"/>
</dbReference>
<comment type="similarity">
    <text evidence="2">Belongs to the bacterial solute-binding protein 5 family.</text>
</comment>
<evidence type="ECO:0000313" key="8">
    <source>
        <dbReference type="Proteomes" id="UP001549162"/>
    </source>
</evidence>
<dbReference type="Gene3D" id="3.90.76.10">
    <property type="entry name" value="Dipeptide-binding Protein, Domain 1"/>
    <property type="match status" value="1"/>
</dbReference>
<keyword evidence="8" id="KW-1185">Reference proteome</keyword>
<accession>A0ABV2J8X9</accession>
<dbReference type="InterPro" id="IPR000914">
    <property type="entry name" value="SBP_5_dom"/>
</dbReference>